<evidence type="ECO:0000256" key="1">
    <source>
        <dbReference type="SAM" id="MobiDB-lite"/>
    </source>
</evidence>
<reference evidence="2" key="1">
    <citation type="journal article" date="2014" name="Front. Microbiol.">
        <title>High frequency of phylogenetically diverse reductive dehalogenase-homologous genes in deep subseafloor sedimentary metagenomes.</title>
        <authorList>
            <person name="Kawai M."/>
            <person name="Futagami T."/>
            <person name="Toyoda A."/>
            <person name="Takaki Y."/>
            <person name="Nishi S."/>
            <person name="Hori S."/>
            <person name="Arai W."/>
            <person name="Tsubouchi T."/>
            <person name="Morono Y."/>
            <person name="Uchiyama I."/>
            <person name="Ito T."/>
            <person name="Fujiyama A."/>
            <person name="Inagaki F."/>
            <person name="Takami H."/>
        </authorList>
    </citation>
    <scope>NUCLEOTIDE SEQUENCE</scope>
    <source>
        <strain evidence="2">Expedition CK06-06</strain>
    </source>
</reference>
<organism evidence="2">
    <name type="scientific">marine sediment metagenome</name>
    <dbReference type="NCBI Taxonomy" id="412755"/>
    <lineage>
        <taxon>unclassified sequences</taxon>
        <taxon>metagenomes</taxon>
        <taxon>ecological metagenomes</taxon>
    </lineage>
</organism>
<name>X0VHB9_9ZZZZ</name>
<protein>
    <submittedName>
        <fullName evidence="2">Uncharacterized protein</fullName>
    </submittedName>
</protein>
<accession>X0VHB9</accession>
<dbReference type="AlphaFoldDB" id="X0VHB9"/>
<comment type="caution">
    <text evidence="2">The sequence shown here is derived from an EMBL/GenBank/DDBJ whole genome shotgun (WGS) entry which is preliminary data.</text>
</comment>
<feature type="compositionally biased region" description="Gly residues" evidence="1">
    <location>
        <begin position="225"/>
        <end position="237"/>
    </location>
</feature>
<feature type="region of interest" description="Disordered" evidence="1">
    <location>
        <begin position="197"/>
        <end position="239"/>
    </location>
</feature>
<feature type="region of interest" description="Disordered" evidence="1">
    <location>
        <begin position="1"/>
        <end position="26"/>
    </location>
</feature>
<dbReference type="EMBL" id="BARS01026111">
    <property type="protein sequence ID" value="GAG11868.1"/>
    <property type="molecule type" value="Genomic_DNA"/>
</dbReference>
<gene>
    <name evidence="2" type="ORF">S01H1_41189</name>
</gene>
<feature type="non-terminal residue" evidence="2">
    <location>
        <position position="1"/>
    </location>
</feature>
<sequence length="267" mass="26853">VNTPSSKPSDGTPSVGDNSSRQLQVYQNPGTGRMHSLAFWDVELSSAEMLSVYNTGSANTADLSIDYGNYASSANLQHWYRLGLELDPDIGKDTGVYATSHDLTTNQGIVDDNDIITDAPEGAGGSPVTVTLPSAAANDGRSVTVYDNAGNAGAVDITIDGTGGNTVNGNASEVINEAFGARTYISDGSGNWNTTATNVSSSQGETGVTGAAGGTGATGATGETGETGEGGVTGSTGPGVASFRGALVHKSSNQTMTGSVAGDLTWQ</sequence>
<evidence type="ECO:0000313" key="2">
    <source>
        <dbReference type="EMBL" id="GAG11868.1"/>
    </source>
</evidence>
<feature type="compositionally biased region" description="Gly residues" evidence="1">
    <location>
        <begin position="210"/>
        <end position="219"/>
    </location>
</feature>
<proteinExistence type="predicted"/>
<feature type="non-terminal residue" evidence="2">
    <location>
        <position position="267"/>
    </location>
</feature>